<dbReference type="Proteomes" id="UP000051906">
    <property type="component" value="Unassembled WGS sequence"/>
</dbReference>
<sequence length="318" mass="35979">MGEFASPAAREQALKAARAAAKTQQWSVAASQFEAVYAEEQTPELNRELVTSLYHNEQFLMAEQYAAEMDTAYLSSQTDFDLRLAVALKNRQFIFAREFCALPAATKWRDQGLAQVTQAEDASRATLATTQRLLAKQFTHLGDVSFGEQRQRLEQARQLPLKEFMQGVQYLLVDPFLHPLMRATLLEELLRLRVQATVKLQWLDDQLYTIDTADLQPVNASRAAAGIRSYFQEDLGQRDPMTAANAQQTVTLQLMMLYPFIDKVVTQPASWARLVAGEDLLPEVTAEEKADMIAWQQRLNRFMAELFGPLNGENTEKP</sequence>
<evidence type="ECO:0000313" key="2">
    <source>
        <dbReference type="Proteomes" id="UP000051906"/>
    </source>
</evidence>
<dbReference type="EMBL" id="JQCA01000020">
    <property type="protein sequence ID" value="KRO04940.1"/>
    <property type="molecule type" value="Genomic_DNA"/>
</dbReference>
<dbReference type="RefSeq" id="WP_057877536.1">
    <property type="nucleotide sequence ID" value="NZ_JQCA01000020.1"/>
</dbReference>
<dbReference type="OrthoDB" id="1655898at2"/>
<accession>A0A0R2LY67</accession>
<organism evidence="1 2">
    <name type="scientific">Levilactobacillus paucivorans</name>
    <dbReference type="NCBI Taxonomy" id="616990"/>
    <lineage>
        <taxon>Bacteria</taxon>
        <taxon>Bacillati</taxon>
        <taxon>Bacillota</taxon>
        <taxon>Bacilli</taxon>
        <taxon>Lactobacillales</taxon>
        <taxon>Lactobacillaceae</taxon>
        <taxon>Levilactobacillus</taxon>
    </lineage>
</organism>
<name>A0A0R2LY67_9LACO</name>
<evidence type="ECO:0000313" key="1">
    <source>
        <dbReference type="EMBL" id="KRO04940.1"/>
    </source>
</evidence>
<dbReference type="STRING" id="616990.IV54_GL000664"/>
<dbReference type="PATRIC" id="fig|616990.3.peg.709"/>
<protein>
    <submittedName>
        <fullName evidence="1">TPR repeat-containing protein</fullName>
    </submittedName>
</protein>
<comment type="caution">
    <text evidence="1">The sequence shown here is derived from an EMBL/GenBank/DDBJ whole genome shotgun (WGS) entry which is preliminary data.</text>
</comment>
<dbReference type="AlphaFoldDB" id="A0A0R2LY67"/>
<reference evidence="1 2" key="1">
    <citation type="journal article" date="2015" name="Genome Announc.">
        <title>Expanding the biotechnology potential of lactobacilli through comparative genomics of 213 strains and associated genera.</title>
        <authorList>
            <person name="Sun Z."/>
            <person name="Harris H.M."/>
            <person name="McCann A."/>
            <person name="Guo C."/>
            <person name="Argimon S."/>
            <person name="Zhang W."/>
            <person name="Yang X."/>
            <person name="Jeffery I.B."/>
            <person name="Cooney J.C."/>
            <person name="Kagawa T.F."/>
            <person name="Liu W."/>
            <person name="Song Y."/>
            <person name="Salvetti E."/>
            <person name="Wrobel A."/>
            <person name="Rasinkangas P."/>
            <person name="Parkhill J."/>
            <person name="Rea M.C."/>
            <person name="O'Sullivan O."/>
            <person name="Ritari J."/>
            <person name="Douillard F.P."/>
            <person name="Paul Ross R."/>
            <person name="Yang R."/>
            <person name="Briner A.E."/>
            <person name="Felis G.E."/>
            <person name="de Vos W.M."/>
            <person name="Barrangou R."/>
            <person name="Klaenhammer T.R."/>
            <person name="Caufield P.W."/>
            <person name="Cui Y."/>
            <person name="Zhang H."/>
            <person name="O'Toole P.W."/>
        </authorList>
    </citation>
    <scope>NUCLEOTIDE SEQUENCE [LARGE SCALE GENOMIC DNA]</scope>
    <source>
        <strain evidence="1 2">DSM 22467</strain>
    </source>
</reference>
<keyword evidence="2" id="KW-1185">Reference proteome</keyword>
<gene>
    <name evidence="1" type="ORF">IV54_GL000664</name>
</gene>
<proteinExistence type="predicted"/>